<evidence type="ECO:0000313" key="1">
    <source>
        <dbReference type="EMBL" id="SHH82902.1"/>
    </source>
</evidence>
<reference evidence="1 2" key="1">
    <citation type="submission" date="2016-11" db="EMBL/GenBank/DDBJ databases">
        <authorList>
            <person name="Jaros S."/>
            <person name="Januszkiewicz K."/>
            <person name="Wedrychowicz H."/>
        </authorList>
    </citation>
    <scope>NUCLEOTIDE SEQUENCE [LARGE SCALE GENOMIC DNA]</scope>
    <source>
        <strain evidence="1 2">DSM 6191</strain>
    </source>
</reference>
<dbReference type="RefSeq" id="WP_073017232.1">
    <property type="nucleotide sequence ID" value="NZ_FQXU01000004.1"/>
</dbReference>
<protein>
    <submittedName>
        <fullName evidence="1">Uncharacterized protein</fullName>
    </submittedName>
</protein>
<evidence type="ECO:0000313" key="2">
    <source>
        <dbReference type="Proteomes" id="UP000184241"/>
    </source>
</evidence>
<dbReference type="AlphaFoldDB" id="A0A1M5W5U8"/>
<dbReference type="Proteomes" id="UP000184241">
    <property type="component" value="Unassembled WGS sequence"/>
</dbReference>
<accession>A0A1M5W5U8</accession>
<gene>
    <name evidence="1" type="ORF">SAMN02745941_00944</name>
</gene>
<dbReference type="Pfam" id="PF10903">
    <property type="entry name" value="DUF2691"/>
    <property type="match status" value="1"/>
</dbReference>
<dbReference type="EMBL" id="FQXU01000004">
    <property type="protein sequence ID" value="SHH82902.1"/>
    <property type="molecule type" value="Genomic_DNA"/>
</dbReference>
<dbReference type="InterPro" id="IPR020216">
    <property type="entry name" value="Uncharacterised_YncE"/>
</dbReference>
<sequence length="152" mass="17756">MKDVGVIFEIPNEYGNYLSEILEQLPVNLYEWVIDNDEIHLVDNDGFLFNENGVISGEKLYETSKNNTYYMVFVTLKGFLKDGHIKYISNYEEFLEGDCQIILGVYDCSQVVFWCKDSNLISNMYVYAQSKGYENIGYINEKEVNEGKYRIE</sequence>
<organism evidence="1 2">
    <name type="scientific">Clostridium intestinale DSM 6191</name>
    <dbReference type="NCBI Taxonomy" id="1121320"/>
    <lineage>
        <taxon>Bacteria</taxon>
        <taxon>Bacillati</taxon>
        <taxon>Bacillota</taxon>
        <taxon>Clostridia</taxon>
        <taxon>Eubacteriales</taxon>
        <taxon>Clostridiaceae</taxon>
        <taxon>Clostridium</taxon>
    </lineage>
</organism>
<proteinExistence type="predicted"/>
<name>A0A1M5W5U8_9CLOT</name>